<evidence type="ECO:0000313" key="2">
    <source>
        <dbReference type="EMBL" id="GMS95679.1"/>
    </source>
</evidence>
<evidence type="ECO:0000313" key="3">
    <source>
        <dbReference type="Proteomes" id="UP001432027"/>
    </source>
</evidence>
<name>A0AAV5TNP9_9BILA</name>
<dbReference type="Proteomes" id="UP001432027">
    <property type="component" value="Unassembled WGS sequence"/>
</dbReference>
<dbReference type="AlphaFoldDB" id="A0AAV5TNP9"/>
<feature type="region of interest" description="Disordered" evidence="1">
    <location>
        <begin position="502"/>
        <end position="544"/>
    </location>
</feature>
<accession>A0AAV5TNP9</accession>
<dbReference type="InterPro" id="IPR011990">
    <property type="entry name" value="TPR-like_helical_dom_sf"/>
</dbReference>
<dbReference type="SMART" id="SM00028">
    <property type="entry name" value="TPR"/>
    <property type="match status" value="3"/>
</dbReference>
<sequence>QMKVEDLLRGLLEEELYDDVCLLYEMNATSTKGMNKHTKVTIHRMSAQAYFHQGRYELALARYNDAALMIASSGQNEEEADMRYRIAKCHYEMGCYDKAMEALNQIKLNHQKARMKKLEIELWKKMGVEEAKSKDPILDAHLVCVASCPQSVTSLSYLARRRERKKKDSLSIPSISDLPFLSHWWAAHTAWGNDDLIGAVTSLLNNASLAPRRAYLEAGEMLFYIGMKEDAVDLLMKAHRIDRDNKDGLTLLVNALGQLAVDEVERLKDLEEVVMELTVMKDESAEALIAYGQLARVKEKAAAMMRGRNTDATLLKMQILNDIERYRELLEIGTSVLRRDPHNIDVYEQMVSANLVLKKHDGARLLALAALNEIPGPRSALLYAHVLSFKTEHPQDKGIEELRKVVDKYPFFVDAAEMLAETLMITHSVEHCNEALCVLQEVMKRVPFLHRIIAGHISKSIANIQLRKNEWINAYQSMHKSVMLGAETTDSPMADLNEKMGEEMGDRTRGEPMDEEMAMTPSPSISVPNPTAPFGNRRRRRNEP</sequence>
<evidence type="ECO:0000256" key="1">
    <source>
        <dbReference type="SAM" id="MobiDB-lite"/>
    </source>
</evidence>
<dbReference type="InterPro" id="IPR019734">
    <property type="entry name" value="TPR_rpt"/>
</dbReference>
<protein>
    <submittedName>
        <fullName evidence="2">Uncharacterized protein</fullName>
    </submittedName>
</protein>
<dbReference type="Gene3D" id="1.25.40.10">
    <property type="entry name" value="Tetratricopeptide repeat domain"/>
    <property type="match status" value="2"/>
</dbReference>
<feature type="non-terminal residue" evidence="2">
    <location>
        <position position="1"/>
    </location>
</feature>
<dbReference type="SUPFAM" id="SSF48452">
    <property type="entry name" value="TPR-like"/>
    <property type="match status" value="1"/>
</dbReference>
<organism evidence="2 3">
    <name type="scientific">Pristionchus entomophagus</name>
    <dbReference type="NCBI Taxonomy" id="358040"/>
    <lineage>
        <taxon>Eukaryota</taxon>
        <taxon>Metazoa</taxon>
        <taxon>Ecdysozoa</taxon>
        <taxon>Nematoda</taxon>
        <taxon>Chromadorea</taxon>
        <taxon>Rhabditida</taxon>
        <taxon>Rhabditina</taxon>
        <taxon>Diplogasteromorpha</taxon>
        <taxon>Diplogasteroidea</taxon>
        <taxon>Neodiplogasteridae</taxon>
        <taxon>Pristionchus</taxon>
    </lineage>
</organism>
<feature type="compositionally biased region" description="Basic and acidic residues" evidence="1">
    <location>
        <begin position="502"/>
        <end position="512"/>
    </location>
</feature>
<gene>
    <name evidence="2" type="ORF">PENTCL1PPCAC_17854</name>
</gene>
<proteinExistence type="predicted"/>
<dbReference type="Pfam" id="PF14559">
    <property type="entry name" value="TPR_19"/>
    <property type="match status" value="1"/>
</dbReference>
<comment type="caution">
    <text evidence="2">The sequence shown here is derived from an EMBL/GenBank/DDBJ whole genome shotgun (WGS) entry which is preliminary data.</text>
</comment>
<reference evidence="2" key="1">
    <citation type="submission" date="2023-10" db="EMBL/GenBank/DDBJ databases">
        <title>Genome assembly of Pristionchus species.</title>
        <authorList>
            <person name="Yoshida K."/>
            <person name="Sommer R.J."/>
        </authorList>
    </citation>
    <scope>NUCLEOTIDE SEQUENCE</scope>
    <source>
        <strain evidence="2">RS0144</strain>
    </source>
</reference>
<dbReference type="EMBL" id="BTSX01000004">
    <property type="protein sequence ID" value="GMS95679.1"/>
    <property type="molecule type" value="Genomic_DNA"/>
</dbReference>
<keyword evidence="3" id="KW-1185">Reference proteome</keyword>